<protein>
    <submittedName>
        <fullName evidence="2">Uncharacterized protein</fullName>
    </submittedName>
</protein>
<dbReference type="EMBL" id="WNWQ01000283">
    <property type="protein sequence ID" value="KAE9971771.1"/>
    <property type="molecule type" value="Genomic_DNA"/>
</dbReference>
<feature type="signal peptide" evidence="1">
    <location>
        <begin position="1"/>
        <end position="19"/>
    </location>
</feature>
<evidence type="ECO:0000313" key="3">
    <source>
        <dbReference type="Proteomes" id="UP000433883"/>
    </source>
</evidence>
<gene>
    <name evidence="2" type="ORF">BLS_004314</name>
</gene>
<evidence type="ECO:0000313" key="2">
    <source>
        <dbReference type="EMBL" id="KAE9971771.1"/>
    </source>
</evidence>
<dbReference type="AlphaFoldDB" id="A0A8H3YWN4"/>
<reference evidence="2 3" key="1">
    <citation type="submission" date="2019-11" db="EMBL/GenBank/DDBJ databases">
        <title>Venturia inaequalis Genome Resource.</title>
        <authorList>
            <person name="Lichtner F.J."/>
        </authorList>
    </citation>
    <scope>NUCLEOTIDE SEQUENCE [LARGE SCALE GENOMIC DNA]</scope>
    <source>
        <strain evidence="2">Bline_iso_100314</strain>
    </source>
</reference>
<accession>A0A8H3YWN4</accession>
<comment type="caution">
    <text evidence="2">The sequence shown here is derived from an EMBL/GenBank/DDBJ whole genome shotgun (WGS) entry which is preliminary data.</text>
</comment>
<keyword evidence="1" id="KW-0732">Signal</keyword>
<dbReference type="Proteomes" id="UP000433883">
    <property type="component" value="Unassembled WGS sequence"/>
</dbReference>
<evidence type="ECO:0000256" key="1">
    <source>
        <dbReference type="SAM" id="SignalP"/>
    </source>
</evidence>
<sequence length="113" mass="11918">MQFQTLLAILPTLISLTTAIPVEAAVQNTEDADKVCFFSACVGKSNGQANCKFDQCIEASAPTASTCFKAAHKPKSDMYDKIQCASVIMNMGGNSPPPCKDCVGQLAKLIASI</sequence>
<name>A0A8H3YWN4_VENIN</name>
<proteinExistence type="predicted"/>
<feature type="chain" id="PRO_5034986477" evidence="1">
    <location>
        <begin position="20"/>
        <end position="113"/>
    </location>
</feature>
<organism evidence="2 3">
    <name type="scientific">Venturia inaequalis</name>
    <name type="common">Apple scab fungus</name>
    <dbReference type="NCBI Taxonomy" id="5025"/>
    <lineage>
        <taxon>Eukaryota</taxon>
        <taxon>Fungi</taxon>
        <taxon>Dikarya</taxon>
        <taxon>Ascomycota</taxon>
        <taxon>Pezizomycotina</taxon>
        <taxon>Dothideomycetes</taxon>
        <taxon>Pleosporomycetidae</taxon>
        <taxon>Venturiales</taxon>
        <taxon>Venturiaceae</taxon>
        <taxon>Venturia</taxon>
    </lineage>
</organism>